<dbReference type="PANTHER" id="PTHR22642">
    <property type="entry name" value="IMIDAZOLONEPROPIONASE"/>
    <property type="match status" value="1"/>
</dbReference>
<dbReference type="GO" id="GO:0016810">
    <property type="term" value="F:hydrolase activity, acting on carbon-nitrogen (but not peptide) bonds"/>
    <property type="evidence" value="ECO:0007669"/>
    <property type="project" value="InterPro"/>
</dbReference>
<dbReference type="EMBL" id="JACHMN010000003">
    <property type="protein sequence ID" value="MBB5872736.1"/>
    <property type="molecule type" value="Genomic_DNA"/>
</dbReference>
<keyword evidence="2" id="KW-0378">Hydrolase</keyword>
<dbReference type="AlphaFoldDB" id="A0A841BYT5"/>
<dbReference type="InterPro" id="IPR033932">
    <property type="entry name" value="YtcJ-like"/>
</dbReference>
<dbReference type="InterPro" id="IPR013108">
    <property type="entry name" value="Amidohydro_3"/>
</dbReference>
<accession>A0A841BYT5</accession>
<dbReference type="InterPro" id="IPR032466">
    <property type="entry name" value="Metal_Hydrolase"/>
</dbReference>
<protein>
    <submittedName>
        <fullName evidence="2">Putative amidohydrolase YtcJ</fullName>
    </submittedName>
</protein>
<dbReference type="PANTHER" id="PTHR22642:SF2">
    <property type="entry name" value="PROTEIN LONG AFTER FAR-RED 3"/>
    <property type="match status" value="1"/>
</dbReference>
<sequence>MHFAQLVFHGGTVLTADGPITTAVAVRGNLIAAVGAGARELIGPATEVVDLAGGLLAPGFQDAHIHPVGGGLNSLRVDLLGLSGAPAYLAAVAAYATAHPDRPWITGGGWAMADFPGGLPTAPALDAVVADRPVLLHNRDCHGAWANTRALELAGITERTPEPPDGRIERGPGNRPTGMLHEGAVDLVTALIPPPTRAERLAALRFAQRHLHSLGITAWQDAILGDFGSLPDASADYAELAARGELTARVTGALWWQRDRGLEQIEELRERRDRLSSDRFRATSVKIMQDGVAENFTASMLEPYLADCPHPHGLSFVDPAMLHQAVAALDADGFHLHFHAIGDRAVRDVLDAVEHARAANEAWDRRHHIAHVQVVNPADLPRFAALDVTATIQPLWATNEPQMTELTLPILGPGRAAHQYSFAGLRRAGARLAAGSDWPVSRPDPLWGIHVAVNRTLPARDPDHDPEPFLPGERLTPLEALTAYTAGSAHVNNLGGTGTIAPGNLADLVVLDRDILTEPVDTIADARVLRTYVDGDLVFHAR</sequence>
<dbReference type="Pfam" id="PF07969">
    <property type="entry name" value="Amidohydro_3"/>
    <property type="match status" value="1"/>
</dbReference>
<reference evidence="2 3" key="1">
    <citation type="submission" date="2020-08" db="EMBL/GenBank/DDBJ databases">
        <title>Sequencing the genomes of 1000 actinobacteria strains.</title>
        <authorList>
            <person name="Klenk H.-P."/>
        </authorList>
    </citation>
    <scope>NUCLEOTIDE SEQUENCE [LARGE SCALE GENOMIC DNA]</scope>
    <source>
        <strain evidence="2 3">DSM 45362</strain>
    </source>
</reference>
<name>A0A841BYT5_9ACTN</name>
<dbReference type="SUPFAM" id="SSF51556">
    <property type="entry name" value="Metallo-dependent hydrolases"/>
    <property type="match status" value="1"/>
</dbReference>
<evidence type="ECO:0000259" key="1">
    <source>
        <dbReference type="Pfam" id="PF07969"/>
    </source>
</evidence>
<dbReference type="CDD" id="cd01300">
    <property type="entry name" value="YtcJ_like"/>
    <property type="match status" value="1"/>
</dbReference>
<proteinExistence type="predicted"/>
<dbReference type="InterPro" id="IPR011059">
    <property type="entry name" value="Metal-dep_hydrolase_composite"/>
</dbReference>
<dbReference type="RefSeq" id="WP_184842831.1">
    <property type="nucleotide sequence ID" value="NZ_JACHMN010000003.1"/>
</dbReference>
<comment type="caution">
    <text evidence="2">The sequence shown here is derived from an EMBL/GenBank/DDBJ whole genome shotgun (WGS) entry which is preliminary data.</text>
</comment>
<feature type="domain" description="Amidohydrolase 3" evidence="1">
    <location>
        <begin position="47"/>
        <end position="539"/>
    </location>
</feature>
<dbReference type="Gene3D" id="3.20.20.140">
    <property type="entry name" value="Metal-dependent hydrolases"/>
    <property type="match status" value="1"/>
</dbReference>
<dbReference type="SUPFAM" id="SSF51338">
    <property type="entry name" value="Composite domain of metallo-dependent hydrolases"/>
    <property type="match status" value="1"/>
</dbReference>
<dbReference type="Gene3D" id="3.10.310.70">
    <property type="match status" value="1"/>
</dbReference>
<gene>
    <name evidence="2" type="ORF">F4553_006170</name>
</gene>
<keyword evidence="3" id="KW-1185">Reference proteome</keyword>
<evidence type="ECO:0000313" key="3">
    <source>
        <dbReference type="Proteomes" id="UP000587527"/>
    </source>
</evidence>
<evidence type="ECO:0000313" key="2">
    <source>
        <dbReference type="EMBL" id="MBB5872736.1"/>
    </source>
</evidence>
<organism evidence="2 3">
    <name type="scientific">Allocatelliglobosispora scoriae</name>
    <dbReference type="NCBI Taxonomy" id="643052"/>
    <lineage>
        <taxon>Bacteria</taxon>
        <taxon>Bacillati</taxon>
        <taxon>Actinomycetota</taxon>
        <taxon>Actinomycetes</taxon>
        <taxon>Micromonosporales</taxon>
        <taxon>Micromonosporaceae</taxon>
        <taxon>Allocatelliglobosispora</taxon>
    </lineage>
</organism>
<dbReference type="Gene3D" id="2.30.40.10">
    <property type="entry name" value="Urease, subunit C, domain 1"/>
    <property type="match status" value="1"/>
</dbReference>
<dbReference type="Proteomes" id="UP000587527">
    <property type="component" value="Unassembled WGS sequence"/>
</dbReference>